<dbReference type="PATRIC" id="fig|1339314.3.peg.4363"/>
<protein>
    <submittedName>
        <fullName evidence="1">Uncharacterized protein</fullName>
    </submittedName>
</protein>
<dbReference type="EMBL" id="JGDS01000067">
    <property type="protein sequence ID" value="EXZ71481.1"/>
    <property type="molecule type" value="Genomic_DNA"/>
</dbReference>
<comment type="caution">
    <text evidence="1">The sequence shown here is derived from an EMBL/GenBank/DDBJ whole genome shotgun (WGS) entry which is preliminary data.</text>
</comment>
<proteinExistence type="predicted"/>
<organism evidence="1 2">
    <name type="scientific">Bacteroides fragilis str. 3976T8</name>
    <dbReference type="NCBI Taxonomy" id="1339314"/>
    <lineage>
        <taxon>Bacteria</taxon>
        <taxon>Pseudomonadati</taxon>
        <taxon>Bacteroidota</taxon>
        <taxon>Bacteroidia</taxon>
        <taxon>Bacteroidales</taxon>
        <taxon>Bacteroidaceae</taxon>
        <taxon>Bacteroides</taxon>
    </lineage>
</organism>
<evidence type="ECO:0000313" key="2">
    <source>
        <dbReference type="Proteomes" id="UP000020938"/>
    </source>
</evidence>
<sequence length="50" mass="6053">MINLLFLWSKKEEIYQNPQGLVLPFYSWNIPLCSEKERINQDYSIEKIGY</sequence>
<dbReference type="Proteomes" id="UP000020938">
    <property type="component" value="Unassembled WGS sequence"/>
</dbReference>
<dbReference type="AlphaFoldDB" id="A0A016E2T3"/>
<accession>A0A016E2T3</accession>
<evidence type="ECO:0000313" key="1">
    <source>
        <dbReference type="EMBL" id="EXZ71481.1"/>
    </source>
</evidence>
<name>A0A016E2T3_BACFG</name>
<gene>
    <name evidence="1" type="ORF">M123_4225</name>
</gene>
<reference evidence="1 2" key="1">
    <citation type="submission" date="2014-02" db="EMBL/GenBank/DDBJ databases">
        <authorList>
            <person name="Sears C."/>
            <person name="Carroll K."/>
            <person name="Sack B.R."/>
            <person name="Qadri F."/>
            <person name="Myers L.L."/>
            <person name="Chung G.-T."/>
            <person name="Escheverria P."/>
            <person name="Fraser C.M."/>
            <person name="Sadzewicz L."/>
            <person name="Shefchek K.A."/>
            <person name="Tallon L."/>
            <person name="Das S.P."/>
            <person name="Daugherty S."/>
            <person name="Mongodin E.F."/>
        </authorList>
    </citation>
    <scope>NUCLEOTIDE SEQUENCE [LARGE SCALE GENOMIC DNA]</scope>
    <source>
        <strain evidence="1 2">3976T8</strain>
    </source>
</reference>